<dbReference type="PROSITE" id="PS50181">
    <property type="entry name" value="FBOX"/>
    <property type="match status" value="1"/>
</dbReference>
<dbReference type="Pfam" id="PF12937">
    <property type="entry name" value="F-box-like"/>
    <property type="match status" value="1"/>
</dbReference>
<reference evidence="4" key="1">
    <citation type="journal article" date="2020" name="Stud. Mycol.">
        <title>101 Dothideomycetes genomes: a test case for predicting lifestyles and emergence of pathogens.</title>
        <authorList>
            <person name="Haridas S."/>
            <person name="Albert R."/>
            <person name="Binder M."/>
            <person name="Bloem J."/>
            <person name="Labutti K."/>
            <person name="Salamov A."/>
            <person name="Andreopoulos B."/>
            <person name="Baker S."/>
            <person name="Barry K."/>
            <person name="Bills G."/>
            <person name="Bluhm B."/>
            <person name="Cannon C."/>
            <person name="Castanera R."/>
            <person name="Culley D."/>
            <person name="Daum C."/>
            <person name="Ezra D."/>
            <person name="Gonzalez J."/>
            <person name="Henrissat B."/>
            <person name="Kuo A."/>
            <person name="Liang C."/>
            <person name="Lipzen A."/>
            <person name="Lutzoni F."/>
            <person name="Magnuson J."/>
            <person name="Mondo S."/>
            <person name="Nolan M."/>
            <person name="Ohm R."/>
            <person name="Pangilinan J."/>
            <person name="Park H.-J."/>
            <person name="Ramirez L."/>
            <person name="Alfaro M."/>
            <person name="Sun H."/>
            <person name="Tritt A."/>
            <person name="Yoshinaga Y."/>
            <person name="Zwiers L.-H."/>
            <person name="Turgeon B."/>
            <person name="Goodwin S."/>
            <person name="Spatafora J."/>
            <person name="Crous P."/>
            <person name="Grigoriev I."/>
        </authorList>
    </citation>
    <scope>NUCLEOTIDE SEQUENCE</scope>
    <source>
        <strain evidence="4">CBS 121167</strain>
    </source>
</reference>
<dbReference type="GeneID" id="54294526"/>
<comment type="pathway">
    <text evidence="1">Protein modification; protein ubiquitination.</text>
</comment>
<dbReference type="UniPathway" id="UPA00143"/>
<proteinExistence type="predicted"/>
<evidence type="ECO:0000313" key="5">
    <source>
        <dbReference type="Proteomes" id="UP000799438"/>
    </source>
</evidence>
<dbReference type="InterPro" id="IPR045048">
    <property type="entry name" value="FBXO31/39"/>
</dbReference>
<dbReference type="EMBL" id="ML995488">
    <property type="protein sequence ID" value="KAF2140943.1"/>
    <property type="molecule type" value="Genomic_DNA"/>
</dbReference>
<dbReference type="Proteomes" id="UP000799438">
    <property type="component" value="Unassembled WGS sequence"/>
</dbReference>
<name>A0A6A6BC40_9PEZI</name>
<keyword evidence="2" id="KW-0833">Ubl conjugation pathway</keyword>
<organism evidence="4 5">
    <name type="scientific">Aplosporella prunicola CBS 121167</name>
    <dbReference type="NCBI Taxonomy" id="1176127"/>
    <lineage>
        <taxon>Eukaryota</taxon>
        <taxon>Fungi</taxon>
        <taxon>Dikarya</taxon>
        <taxon>Ascomycota</taxon>
        <taxon>Pezizomycotina</taxon>
        <taxon>Dothideomycetes</taxon>
        <taxon>Dothideomycetes incertae sedis</taxon>
        <taxon>Botryosphaeriales</taxon>
        <taxon>Aplosporellaceae</taxon>
        <taxon>Aplosporella</taxon>
    </lineage>
</organism>
<gene>
    <name evidence="4" type="ORF">K452DRAFT_229302</name>
</gene>
<dbReference type="RefSeq" id="XP_033396656.1">
    <property type="nucleotide sequence ID" value="XM_033537030.1"/>
</dbReference>
<protein>
    <recommendedName>
        <fullName evidence="3">F-box domain-containing protein</fullName>
    </recommendedName>
</protein>
<dbReference type="SUPFAM" id="SSF81383">
    <property type="entry name" value="F-box domain"/>
    <property type="match status" value="1"/>
</dbReference>
<dbReference type="InterPro" id="IPR036047">
    <property type="entry name" value="F-box-like_dom_sf"/>
</dbReference>
<keyword evidence="5" id="KW-1185">Reference proteome</keyword>
<sequence>MKPPHEEPVLPPFLSLPAELIQQTFGYLEALDLARISQTCRLLHQHGKEERLWKPLVQAETPGADFERYPPSSWRETYATHHPHWFLTRGKLWFSDAVHTGKLLLARYNPKTEAIEAHSITAERGPHGFELWEWNLEVIIHRFAPKVQLDHTGPVLKLDRAAYARAVGDGNRLQQEIMMDVHNNHASHGLYSMFMLARPCPAQIISPGTRVWPPLTIPAAERTRNESINRYRGTGHKPSALPEVSNETFRLRKWMEFSQQPAGISMRVGEDVTTFASLDKALYTPTPAKPWRGVWCGDYAGHGCEFLLVLQPDAPRALPEGAVRALARRSSSVSSADSWLSAQSHVALAPDEELVDAAMELAGGDGGGVDGSSTGTVGADANTDANAYVSAGANAGTNAGADAESQEKEERDIYAGQIEAIKLTGDPNIPRGEHTFIAPDIGPGGLVRVATEEMFRGARVVRSVGHIAARGFREDEFIPSQLIMISPDRLAQYWAPFGHISFYQRVDLGALLSS</sequence>
<dbReference type="Gene3D" id="1.20.1280.50">
    <property type="match status" value="1"/>
</dbReference>
<dbReference type="Pfam" id="PF12014">
    <property type="entry name" value="Cyclin_D1_bind"/>
    <property type="match status" value="1"/>
</dbReference>
<accession>A0A6A6BC40</accession>
<dbReference type="PANTHER" id="PTHR10706:SF130">
    <property type="entry name" value="F-BOX ONLY PROTEIN 31"/>
    <property type="match status" value="1"/>
</dbReference>
<dbReference type="InterPro" id="IPR001810">
    <property type="entry name" value="F-box_dom"/>
</dbReference>
<evidence type="ECO:0000256" key="2">
    <source>
        <dbReference type="ARBA" id="ARBA00022786"/>
    </source>
</evidence>
<evidence type="ECO:0000313" key="4">
    <source>
        <dbReference type="EMBL" id="KAF2140943.1"/>
    </source>
</evidence>
<dbReference type="OrthoDB" id="722566at2759"/>
<evidence type="ECO:0000256" key="1">
    <source>
        <dbReference type="ARBA" id="ARBA00004906"/>
    </source>
</evidence>
<evidence type="ECO:0000259" key="3">
    <source>
        <dbReference type="PROSITE" id="PS50181"/>
    </source>
</evidence>
<dbReference type="PANTHER" id="PTHR10706">
    <property type="entry name" value="F-BOX FAMILY PROTEIN"/>
    <property type="match status" value="1"/>
</dbReference>
<dbReference type="AlphaFoldDB" id="A0A6A6BC40"/>
<dbReference type="GO" id="GO:0016567">
    <property type="term" value="P:protein ubiquitination"/>
    <property type="evidence" value="ECO:0007669"/>
    <property type="project" value="UniProtKB-UniPathway"/>
</dbReference>
<feature type="domain" description="F-box" evidence="3">
    <location>
        <begin position="10"/>
        <end position="56"/>
    </location>
</feature>